<dbReference type="Gene3D" id="3.90.550.50">
    <property type="match status" value="1"/>
</dbReference>
<evidence type="ECO:0000256" key="8">
    <source>
        <dbReference type="ARBA" id="ARBA00023034"/>
    </source>
</evidence>
<dbReference type="InterPro" id="IPR000326">
    <property type="entry name" value="PAP2/HPO"/>
</dbReference>
<dbReference type="Proteomes" id="UP000762676">
    <property type="component" value="Unassembled WGS sequence"/>
</dbReference>
<dbReference type="InterPro" id="IPR002659">
    <property type="entry name" value="Glyco_trans_31"/>
</dbReference>
<evidence type="ECO:0000256" key="3">
    <source>
        <dbReference type="ARBA" id="ARBA00022676"/>
    </source>
</evidence>
<dbReference type="EMBL" id="BMAT01000348">
    <property type="protein sequence ID" value="GFR64474.1"/>
    <property type="molecule type" value="Genomic_DNA"/>
</dbReference>
<evidence type="ECO:0000256" key="7">
    <source>
        <dbReference type="ARBA" id="ARBA00022989"/>
    </source>
</evidence>
<keyword evidence="12" id="KW-1185">Reference proteome</keyword>
<evidence type="ECO:0000256" key="4">
    <source>
        <dbReference type="ARBA" id="ARBA00022679"/>
    </source>
</evidence>
<keyword evidence="8" id="KW-0333">Golgi apparatus</keyword>
<protein>
    <submittedName>
        <fullName evidence="11">Hexosyltransferase</fullName>
    </submittedName>
</protein>
<dbReference type="GO" id="GO:0016758">
    <property type="term" value="F:hexosyltransferase activity"/>
    <property type="evidence" value="ECO:0007669"/>
    <property type="project" value="InterPro"/>
</dbReference>
<evidence type="ECO:0000313" key="12">
    <source>
        <dbReference type="Proteomes" id="UP000762676"/>
    </source>
</evidence>
<accession>A0AAV4EUL6</accession>
<dbReference type="SUPFAM" id="SSF48317">
    <property type="entry name" value="Acid phosphatase/Vanadium-dependent haloperoxidase"/>
    <property type="match status" value="1"/>
</dbReference>
<evidence type="ECO:0000256" key="9">
    <source>
        <dbReference type="ARBA" id="ARBA00023136"/>
    </source>
</evidence>
<dbReference type="SMART" id="SM00014">
    <property type="entry name" value="acidPPc"/>
    <property type="match status" value="1"/>
</dbReference>
<dbReference type="Gene3D" id="1.20.144.10">
    <property type="entry name" value="Phosphatidic acid phosphatase type 2/haloperoxidase"/>
    <property type="match status" value="1"/>
</dbReference>
<evidence type="ECO:0000256" key="1">
    <source>
        <dbReference type="ARBA" id="ARBA00004323"/>
    </source>
</evidence>
<sequence>MVFYQSVKDLLGSNILGHRKPDSDIYPTEARTAFLLDLPAACVNVRDYDALVVVHSAAEHFRQRKDYRETYGNPEFTQPYTLKVIFFLGLPEKLTVQDEVIYEHAHHRDTVQSNFVDTYQNLSLKAVSMLRWLVERCPPPHLIIKMDDDVLLDVHKFFGEFIPLPPYHNDLVVHCHAYEGAPVEREGKWRLSRRQYAQDTFPDYCSGSLVLLTLAAAEELYYAALDTPILWVDDVYIYGLVRESTLDVQIMYLDHVSDTEDIYSNCVRLYGYRCKYWATALDRASHTNLVPALLSLQADRLRRLSEEYKTDVHPRRKDWFKEIAGPLRHFNRRRRRLERRRFGSTRRVAAYVEKYECTNKLVDPKLLRDSRLSFPSGHAAVSVYSALFTVFYLQLRLDLSCSYLLRPVAQLALVLLATFCCVSRISDHKHFVSDIAAGAAIGSSFAWLTFYKLGMRVIPEVPTANKPRVLPRAMSVESEPQTPTPLLRPAAYVQARRPDFADKCSLTVFTRGATAVSNSVARQCLQEGPLLFLTV</sequence>
<reference evidence="11 12" key="1">
    <citation type="journal article" date="2021" name="Elife">
        <title>Chloroplast acquisition without the gene transfer in kleptoplastic sea slugs, Plakobranchus ocellatus.</title>
        <authorList>
            <person name="Maeda T."/>
            <person name="Takahashi S."/>
            <person name="Yoshida T."/>
            <person name="Shimamura S."/>
            <person name="Takaki Y."/>
            <person name="Nagai Y."/>
            <person name="Toyoda A."/>
            <person name="Suzuki Y."/>
            <person name="Arimoto A."/>
            <person name="Ishii H."/>
            <person name="Satoh N."/>
            <person name="Nishiyama T."/>
            <person name="Hasebe M."/>
            <person name="Maruyama T."/>
            <person name="Minagawa J."/>
            <person name="Obokata J."/>
            <person name="Shigenobu S."/>
        </authorList>
    </citation>
    <scope>NUCLEOTIDE SEQUENCE [LARGE SCALE GENOMIC DNA]</scope>
</reference>
<comment type="caution">
    <text evidence="11">The sequence shown here is derived from an EMBL/GenBank/DDBJ whole genome shotgun (WGS) entry which is preliminary data.</text>
</comment>
<keyword evidence="7" id="KW-1133">Transmembrane helix</keyword>
<dbReference type="PANTHER" id="PTHR11214:SF376">
    <property type="entry name" value="HEXOSYLTRANSFERASE"/>
    <property type="match status" value="1"/>
</dbReference>
<evidence type="ECO:0000256" key="5">
    <source>
        <dbReference type="ARBA" id="ARBA00022692"/>
    </source>
</evidence>
<dbReference type="PANTHER" id="PTHR11214">
    <property type="entry name" value="BETA-1,3-N-ACETYLGLUCOSAMINYLTRANSFERASE"/>
    <property type="match status" value="1"/>
</dbReference>
<evidence type="ECO:0000313" key="11">
    <source>
        <dbReference type="EMBL" id="GFR64474.1"/>
    </source>
</evidence>
<gene>
    <name evidence="11" type="ORF">ElyMa_000179100</name>
</gene>
<proteinExistence type="inferred from homology"/>
<dbReference type="GO" id="GO:0000139">
    <property type="term" value="C:Golgi membrane"/>
    <property type="evidence" value="ECO:0007669"/>
    <property type="project" value="UniProtKB-SubCell"/>
</dbReference>
<feature type="domain" description="Phosphatidic acid phosphatase type 2/haloperoxidase" evidence="10">
    <location>
        <begin position="345"/>
        <end position="450"/>
    </location>
</feature>
<comment type="subcellular location">
    <subcellularLocation>
        <location evidence="1">Golgi apparatus membrane</location>
        <topology evidence="1">Single-pass type II membrane protein</topology>
    </subcellularLocation>
</comment>
<comment type="similarity">
    <text evidence="2">Belongs to the glycosyltransferase 31 family.</text>
</comment>
<name>A0AAV4EUL6_9GAST</name>
<evidence type="ECO:0000259" key="10">
    <source>
        <dbReference type="SMART" id="SM00014"/>
    </source>
</evidence>
<evidence type="ECO:0000256" key="6">
    <source>
        <dbReference type="ARBA" id="ARBA00022968"/>
    </source>
</evidence>
<keyword evidence="3" id="KW-0328">Glycosyltransferase</keyword>
<organism evidence="11 12">
    <name type="scientific">Elysia marginata</name>
    <dbReference type="NCBI Taxonomy" id="1093978"/>
    <lineage>
        <taxon>Eukaryota</taxon>
        <taxon>Metazoa</taxon>
        <taxon>Spiralia</taxon>
        <taxon>Lophotrochozoa</taxon>
        <taxon>Mollusca</taxon>
        <taxon>Gastropoda</taxon>
        <taxon>Heterobranchia</taxon>
        <taxon>Euthyneura</taxon>
        <taxon>Panpulmonata</taxon>
        <taxon>Sacoglossa</taxon>
        <taxon>Placobranchoidea</taxon>
        <taxon>Plakobranchidae</taxon>
        <taxon>Elysia</taxon>
    </lineage>
</organism>
<keyword evidence="5" id="KW-0812">Transmembrane</keyword>
<dbReference type="Pfam" id="PF01762">
    <property type="entry name" value="Galactosyl_T"/>
    <property type="match status" value="1"/>
</dbReference>
<keyword evidence="4" id="KW-0808">Transferase</keyword>
<dbReference type="Pfam" id="PF01569">
    <property type="entry name" value="PAP2"/>
    <property type="match status" value="1"/>
</dbReference>
<keyword evidence="6" id="KW-0735">Signal-anchor</keyword>
<dbReference type="GO" id="GO:0006493">
    <property type="term" value="P:protein O-linked glycosylation"/>
    <property type="evidence" value="ECO:0007669"/>
    <property type="project" value="TreeGrafter"/>
</dbReference>
<keyword evidence="9" id="KW-0472">Membrane</keyword>
<dbReference type="AlphaFoldDB" id="A0AAV4EUL6"/>
<dbReference type="InterPro" id="IPR036938">
    <property type="entry name" value="PAP2/HPO_sf"/>
</dbReference>
<evidence type="ECO:0000256" key="2">
    <source>
        <dbReference type="ARBA" id="ARBA00008661"/>
    </source>
</evidence>